<feature type="region of interest" description="Disordered" evidence="1">
    <location>
        <begin position="76"/>
        <end position="99"/>
    </location>
</feature>
<protein>
    <submittedName>
        <fullName evidence="2">Uncharacterized protein</fullName>
    </submittedName>
</protein>
<gene>
    <name evidence="2" type="ORF">KQX54_009694</name>
</gene>
<accession>A0AAV7J2B3</accession>
<keyword evidence="3" id="KW-1185">Reference proteome</keyword>
<reference evidence="2 3" key="1">
    <citation type="journal article" date="2021" name="J. Hered.">
        <title>A chromosome-level genome assembly of the parasitoid wasp, Cotesia glomerata (Hymenoptera: Braconidae).</title>
        <authorList>
            <person name="Pinto B.J."/>
            <person name="Weis J.J."/>
            <person name="Gamble T."/>
            <person name="Ode P.J."/>
            <person name="Paul R."/>
            <person name="Zaspel J.M."/>
        </authorList>
    </citation>
    <scope>NUCLEOTIDE SEQUENCE [LARGE SCALE GENOMIC DNA]</scope>
    <source>
        <strain evidence="2">CgM1</strain>
    </source>
</reference>
<evidence type="ECO:0000313" key="2">
    <source>
        <dbReference type="EMBL" id="KAH0564144.1"/>
    </source>
</evidence>
<dbReference type="EMBL" id="JAHXZJ010000002">
    <property type="protein sequence ID" value="KAH0564144.1"/>
    <property type="molecule type" value="Genomic_DNA"/>
</dbReference>
<sequence>MCMKAIKDAGPREDRFAGPDGIVPDRLERLLGSGQLTIFPRCFCSCGSLLRQYSTNHNSNSSGLFTSQYSARSKGASNFPINRKPSAKLADRQGKSTTRRIEENRAVDNCERIHPSTESNSHGLIRGELASRTTCSSNPLYFGQVLLHGG</sequence>
<organism evidence="2 3">
    <name type="scientific">Cotesia glomerata</name>
    <name type="common">Lepidopteran parasitic wasp</name>
    <name type="synonym">Apanteles glomeratus</name>
    <dbReference type="NCBI Taxonomy" id="32391"/>
    <lineage>
        <taxon>Eukaryota</taxon>
        <taxon>Metazoa</taxon>
        <taxon>Ecdysozoa</taxon>
        <taxon>Arthropoda</taxon>
        <taxon>Hexapoda</taxon>
        <taxon>Insecta</taxon>
        <taxon>Pterygota</taxon>
        <taxon>Neoptera</taxon>
        <taxon>Endopterygota</taxon>
        <taxon>Hymenoptera</taxon>
        <taxon>Apocrita</taxon>
        <taxon>Ichneumonoidea</taxon>
        <taxon>Braconidae</taxon>
        <taxon>Microgastrinae</taxon>
        <taxon>Cotesia</taxon>
    </lineage>
</organism>
<feature type="compositionally biased region" description="Basic and acidic residues" evidence="1">
    <location>
        <begin position="89"/>
        <end position="99"/>
    </location>
</feature>
<proteinExistence type="predicted"/>
<dbReference type="Proteomes" id="UP000826195">
    <property type="component" value="Unassembled WGS sequence"/>
</dbReference>
<evidence type="ECO:0000256" key="1">
    <source>
        <dbReference type="SAM" id="MobiDB-lite"/>
    </source>
</evidence>
<name>A0AAV7J2B3_COTGL</name>
<evidence type="ECO:0000313" key="3">
    <source>
        <dbReference type="Proteomes" id="UP000826195"/>
    </source>
</evidence>
<dbReference type="AlphaFoldDB" id="A0AAV7J2B3"/>
<comment type="caution">
    <text evidence="2">The sequence shown here is derived from an EMBL/GenBank/DDBJ whole genome shotgun (WGS) entry which is preliminary data.</text>
</comment>